<reference evidence="1 2" key="1">
    <citation type="submission" date="2020-08" db="EMBL/GenBank/DDBJ databases">
        <title>Genomic Encyclopedia of Type Strains, Phase IV (KMG-V): Genome sequencing to study the core and pangenomes of soil and plant-associated prokaryotes.</title>
        <authorList>
            <person name="Whitman W."/>
        </authorList>
    </citation>
    <scope>NUCLEOTIDE SEQUENCE [LARGE SCALE GENOMIC DNA]</scope>
    <source>
        <strain evidence="1 2">JPY158</strain>
    </source>
</reference>
<evidence type="ECO:0000313" key="1">
    <source>
        <dbReference type="EMBL" id="MBB5426967.1"/>
    </source>
</evidence>
<organism evidence="1 2">
    <name type="scientific">Paraburkholderia atlantica</name>
    <dbReference type="NCBI Taxonomy" id="2654982"/>
    <lineage>
        <taxon>Bacteria</taxon>
        <taxon>Pseudomonadati</taxon>
        <taxon>Pseudomonadota</taxon>
        <taxon>Betaproteobacteria</taxon>
        <taxon>Burkholderiales</taxon>
        <taxon>Burkholderiaceae</taxon>
        <taxon>Paraburkholderia</taxon>
    </lineage>
</organism>
<gene>
    <name evidence="1" type="ORF">HDG40_005146</name>
</gene>
<dbReference type="Proteomes" id="UP000592780">
    <property type="component" value="Unassembled WGS sequence"/>
</dbReference>
<dbReference type="EMBL" id="JACHDD010000008">
    <property type="protein sequence ID" value="MBB5426967.1"/>
    <property type="molecule type" value="Genomic_DNA"/>
</dbReference>
<protein>
    <submittedName>
        <fullName evidence="1">Integrase</fullName>
    </submittedName>
</protein>
<proteinExistence type="predicted"/>
<sequence length="69" mass="7914">MSPHGTVFHGFRSTFRDWIAEGKEYPDSLAEEALAHIIIPQTVAAYRRRDQLAFCMRGCSRPWASQRCS</sequence>
<accession>A0A7W8QAR8</accession>
<dbReference type="RefSeq" id="WP_184131792.1">
    <property type="nucleotide sequence ID" value="NZ_JACHDD010000008.1"/>
</dbReference>
<keyword evidence="2" id="KW-1185">Reference proteome</keyword>
<dbReference type="AlphaFoldDB" id="A0A7W8QAR8"/>
<evidence type="ECO:0000313" key="2">
    <source>
        <dbReference type="Proteomes" id="UP000592780"/>
    </source>
</evidence>
<name>A0A7W8QAR8_PARAM</name>
<comment type="caution">
    <text evidence="1">The sequence shown here is derived from an EMBL/GenBank/DDBJ whole genome shotgun (WGS) entry which is preliminary data.</text>
</comment>